<keyword evidence="1" id="KW-0285">Flavoprotein</keyword>
<evidence type="ECO:0000256" key="3">
    <source>
        <dbReference type="ARBA" id="ARBA00023002"/>
    </source>
</evidence>
<keyword evidence="3" id="KW-0560">Oxidoreductase</keyword>
<dbReference type="InterPro" id="IPR020946">
    <property type="entry name" value="Flavin_mOase-like"/>
</dbReference>
<name>A0A923M2F7_9BURK</name>
<dbReference type="GO" id="GO:0050661">
    <property type="term" value="F:NADP binding"/>
    <property type="evidence" value="ECO:0007669"/>
    <property type="project" value="InterPro"/>
</dbReference>
<dbReference type="InterPro" id="IPR051209">
    <property type="entry name" value="FAD-bind_Monooxygenase_sf"/>
</dbReference>
<evidence type="ECO:0000256" key="1">
    <source>
        <dbReference type="ARBA" id="ARBA00022630"/>
    </source>
</evidence>
<dbReference type="AlphaFoldDB" id="A0A923M2F7"/>
<dbReference type="PANTHER" id="PTHR42877">
    <property type="entry name" value="L-ORNITHINE N(5)-MONOOXYGENASE-RELATED"/>
    <property type="match status" value="1"/>
</dbReference>
<dbReference type="GO" id="GO:0004499">
    <property type="term" value="F:N,N-dimethylaniline monooxygenase activity"/>
    <property type="evidence" value="ECO:0007669"/>
    <property type="project" value="InterPro"/>
</dbReference>
<sequence length="641" mass="71620">MDRHQLTQAVRAADLRVLLMVLVHMTGDLAWLEPPFRPRRDINLIPDPAAGLSPDVQAQIRDAAVDVLLRGNPPAIHDPGDELMQRMMSVCLGENVPPEYAQSTREEMALIPRRARWEDVGGRPGGRDDHVLIVGAGVCGIALGASLIELGIPFTIVEKTAGIGGTWNVNRYPGCGVDTPNHAYSFSFGPRYRWPQYFSRREDILAYLHQVADSIGLRPYVRLSTRLTSSRWDDRAQQWVSALRGPDGESEVRSRFLVSAIGQLSDPALPRIEGMGDFTGVCFHSSKWPEGLPVDGQRVAVIGTGATVMQLLPEIADRVKSFAVYQRSPQWVRPIPGYSDPIGPEAQWLLGHAPYYAAWFRFSMFWRYGDGLLKTLKIDPDWPHPERAVNAVNDRHRREMTDFIMSELAGRPDLVSKCLPGYPPYGKRILLDNGWYRTLKKPNVELVTEPIRRIVANGVETADGRRREADILVLATGFRLGQMAARLNVTGLGGRTLAQAWATDDPQAYHGLTTPGFPNLFGMVGPGASLGHGGSITFQAECQARYITSCITRLAAQGADALDLRPEVLDDFMRRFDAEHETLIWSHPGMSTYYRNSKGRVYTVLPWRLVDYWKSTRHADLGDYKLTSRPRTPRNRPIDPS</sequence>
<reference evidence="4" key="1">
    <citation type="submission" date="2020-08" db="EMBL/GenBank/DDBJ databases">
        <title>Ramlibacter sp. GTP1 16S ribosomal RNA gene genome sequencing and assembly.</title>
        <authorList>
            <person name="Kang M."/>
        </authorList>
    </citation>
    <scope>NUCLEOTIDE SEQUENCE</scope>
    <source>
        <strain evidence="4">GTP1</strain>
    </source>
</reference>
<evidence type="ECO:0000256" key="2">
    <source>
        <dbReference type="ARBA" id="ARBA00022827"/>
    </source>
</evidence>
<gene>
    <name evidence="4" type="ORF">H8R02_00420</name>
</gene>
<keyword evidence="5" id="KW-1185">Reference proteome</keyword>
<evidence type="ECO:0000313" key="5">
    <source>
        <dbReference type="Proteomes" id="UP000596827"/>
    </source>
</evidence>
<dbReference type="SUPFAM" id="SSF51905">
    <property type="entry name" value="FAD/NAD(P)-binding domain"/>
    <property type="match status" value="1"/>
</dbReference>
<dbReference type="Pfam" id="PF00743">
    <property type="entry name" value="FMO-like"/>
    <property type="match status" value="1"/>
</dbReference>
<accession>A0A923M2F7</accession>
<comment type="caution">
    <text evidence="4">The sequence shown here is derived from an EMBL/GenBank/DDBJ whole genome shotgun (WGS) entry which is preliminary data.</text>
</comment>
<organism evidence="4 5">
    <name type="scientific">Ramlibacter albus</name>
    <dbReference type="NCBI Taxonomy" id="2079448"/>
    <lineage>
        <taxon>Bacteria</taxon>
        <taxon>Pseudomonadati</taxon>
        <taxon>Pseudomonadota</taxon>
        <taxon>Betaproteobacteria</taxon>
        <taxon>Burkholderiales</taxon>
        <taxon>Comamonadaceae</taxon>
        <taxon>Ramlibacter</taxon>
    </lineage>
</organism>
<dbReference type="EMBL" id="JACORU010000001">
    <property type="protein sequence ID" value="MBC5762897.1"/>
    <property type="molecule type" value="Genomic_DNA"/>
</dbReference>
<protein>
    <submittedName>
        <fullName evidence="4">NAD(P)/FAD-dependent oxidoreductase</fullName>
    </submittedName>
</protein>
<proteinExistence type="predicted"/>
<dbReference type="GO" id="GO:0050660">
    <property type="term" value="F:flavin adenine dinucleotide binding"/>
    <property type="evidence" value="ECO:0007669"/>
    <property type="project" value="InterPro"/>
</dbReference>
<dbReference type="PANTHER" id="PTHR42877:SF4">
    <property type="entry name" value="FAD_NAD(P)-BINDING DOMAIN-CONTAINING PROTEIN-RELATED"/>
    <property type="match status" value="1"/>
</dbReference>
<dbReference type="Proteomes" id="UP000596827">
    <property type="component" value="Unassembled WGS sequence"/>
</dbReference>
<keyword evidence="2" id="KW-0274">FAD</keyword>
<dbReference type="Gene3D" id="3.50.50.60">
    <property type="entry name" value="FAD/NAD(P)-binding domain"/>
    <property type="match status" value="2"/>
</dbReference>
<evidence type="ECO:0000313" key="4">
    <source>
        <dbReference type="EMBL" id="MBC5762897.1"/>
    </source>
</evidence>
<dbReference type="InterPro" id="IPR036188">
    <property type="entry name" value="FAD/NAD-bd_sf"/>
</dbReference>